<evidence type="ECO:0000256" key="1">
    <source>
        <dbReference type="ARBA" id="ARBA00010199"/>
    </source>
</evidence>
<dbReference type="GO" id="GO:0016020">
    <property type="term" value="C:membrane"/>
    <property type="evidence" value="ECO:0007669"/>
    <property type="project" value="InterPro"/>
</dbReference>
<keyword evidence="2" id="KW-0812">Transmembrane</keyword>
<comment type="similarity">
    <text evidence="1">Belongs to the multi antimicrobial extrusion (MATE) (TC 2.A.66.1) family.</text>
</comment>
<name>A0A0H5RBP0_9EUKA</name>
<keyword evidence="2" id="KW-0472">Membrane</keyword>
<dbReference type="InterPro" id="IPR002528">
    <property type="entry name" value="MATE_fam"/>
</dbReference>
<protein>
    <submittedName>
        <fullName evidence="3">Uncharacterized protein</fullName>
    </submittedName>
</protein>
<keyword evidence="2" id="KW-1133">Transmembrane helix</keyword>
<accession>A0A0H5RBP0</accession>
<organism evidence="3">
    <name type="scientific">Spongospora subterranea</name>
    <dbReference type="NCBI Taxonomy" id="70186"/>
    <lineage>
        <taxon>Eukaryota</taxon>
        <taxon>Sar</taxon>
        <taxon>Rhizaria</taxon>
        <taxon>Endomyxa</taxon>
        <taxon>Phytomyxea</taxon>
        <taxon>Plasmodiophorida</taxon>
        <taxon>Plasmodiophoridae</taxon>
        <taxon>Spongospora</taxon>
    </lineage>
</organism>
<dbReference type="GO" id="GO:0042910">
    <property type="term" value="F:xenobiotic transmembrane transporter activity"/>
    <property type="evidence" value="ECO:0007669"/>
    <property type="project" value="InterPro"/>
</dbReference>
<proteinExistence type="inferred from homology"/>
<reference evidence="3" key="1">
    <citation type="submission" date="2015-04" db="EMBL/GenBank/DDBJ databases">
        <title>The genome sequence of the plant pathogenic Rhizarian Plasmodiophora brassicae reveals insights in its biotrophic life cycle and the origin of chitin synthesis.</title>
        <authorList>
            <person name="Schwelm A."/>
            <person name="Fogelqvist J."/>
            <person name="Knaust A."/>
            <person name="Julke S."/>
            <person name="Lilja T."/>
            <person name="Dhandapani V."/>
            <person name="Bonilla-Rosso G."/>
            <person name="Karlsson M."/>
            <person name="Shevchenko A."/>
            <person name="Choi S.R."/>
            <person name="Kim H.G."/>
            <person name="Park J.Y."/>
            <person name="Lim Y.P."/>
            <person name="Ludwig-Muller J."/>
            <person name="Dixelius C."/>
        </authorList>
    </citation>
    <scope>NUCLEOTIDE SEQUENCE</scope>
    <source>
        <tissue evidence="3">Potato root galls</tissue>
    </source>
</reference>
<evidence type="ECO:0000256" key="2">
    <source>
        <dbReference type="SAM" id="Phobius"/>
    </source>
</evidence>
<sequence length="166" mass="17920">MVLHSARSEQEQNVPLLIDAHDGIDTLNVSGTEVNFTWKSEAWVLSSIGFPVGVSSFCRLLMAVTDISVLGRLPNGTIYLAAASMSYVVMDITGTFPSTAADALNALCSQADGAKNPKMIGRWLKIGLCIVILMCPPIMLLWLMTGTILESLGCSPEIAYFKLDNH</sequence>
<evidence type="ECO:0000313" key="3">
    <source>
        <dbReference type="EMBL" id="CRZ11640.1"/>
    </source>
</evidence>
<dbReference type="GO" id="GO:0015297">
    <property type="term" value="F:antiporter activity"/>
    <property type="evidence" value="ECO:0007669"/>
    <property type="project" value="InterPro"/>
</dbReference>
<dbReference type="PANTHER" id="PTHR11206">
    <property type="entry name" value="MULTIDRUG RESISTANCE PROTEIN"/>
    <property type="match status" value="1"/>
</dbReference>
<dbReference type="Pfam" id="PF01554">
    <property type="entry name" value="MatE"/>
    <property type="match status" value="1"/>
</dbReference>
<dbReference type="EMBL" id="HACM01011198">
    <property type="protein sequence ID" value="CRZ11640.1"/>
    <property type="molecule type" value="Transcribed_RNA"/>
</dbReference>
<feature type="transmembrane region" description="Helical" evidence="2">
    <location>
        <begin position="123"/>
        <end position="143"/>
    </location>
</feature>
<dbReference type="AlphaFoldDB" id="A0A0H5RBP0"/>